<evidence type="ECO:0000256" key="6">
    <source>
        <dbReference type="SAM" id="MobiDB-lite"/>
    </source>
</evidence>
<dbReference type="EMBL" id="BTGD01000006">
    <property type="protein sequence ID" value="GMM56015.1"/>
    <property type="molecule type" value="Genomic_DNA"/>
</dbReference>
<dbReference type="Pfam" id="PF00684">
    <property type="entry name" value="DnaJ_CXXCXGXG"/>
    <property type="match status" value="1"/>
</dbReference>
<dbReference type="Gene3D" id="2.60.260.20">
    <property type="entry name" value="Urease metallochaperone UreE, N-terminal domain"/>
    <property type="match status" value="2"/>
</dbReference>
<dbReference type="InterPro" id="IPR001305">
    <property type="entry name" value="HSP_DnaJ_Cys-rich_dom"/>
</dbReference>
<dbReference type="InterPro" id="IPR036410">
    <property type="entry name" value="HSP_DnaJ_Cys-rich_dom_sf"/>
</dbReference>
<evidence type="ECO:0000256" key="1">
    <source>
        <dbReference type="ARBA" id="ARBA00022723"/>
    </source>
</evidence>
<dbReference type="InterPro" id="IPR008971">
    <property type="entry name" value="HSP40/DnaJ_pept-bd"/>
</dbReference>
<dbReference type="CDD" id="cd06257">
    <property type="entry name" value="DnaJ"/>
    <property type="match status" value="1"/>
</dbReference>
<proteinExistence type="predicted"/>
<keyword evidence="3 5" id="KW-0863">Zinc-finger</keyword>
<evidence type="ECO:0000256" key="3">
    <source>
        <dbReference type="ARBA" id="ARBA00022771"/>
    </source>
</evidence>
<evidence type="ECO:0000256" key="4">
    <source>
        <dbReference type="ARBA" id="ARBA00022833"/>
    </source>
</evidence>
<dbReference type="Proteomes" id="UP001377567">
    <property type="component" value="Unassembled WGS sequence"/>
</dbReference>
<dbReference type="PROSITE" id="PS51188">
    <property type="entry name" value="ZF_CR"/>
    <property type="match status" value="1"/>
</dbReference>
<dbReference type="GO" id="GO:0006457">
    <property type="term" value="P:protein folding"/>
    <property type="evidence" value="ECO:0007669"/>
    <property type="project" value="InterPro"/>
</dbReference>
<feature type="domain" description="CR-type" evidence="8">
    <location>
        <begin position="120"/>
        <end position="216"/>
    </location>
</feature>
<evidence type="ECO:0000313" key="9">
    <source>
        <dbReference type="EMBL" id="GMM56015.1"/>
    </source>
</evidence>
<dbReference type="InterPro" id="IPR044713">
    <property type="entry name" value="DNJA1/2-like"/>
</dbReference>
<keyword evidence="2" id="KW-0677">Repeat</keyword>
<feature type="zinc finger region" description="CR-type" evidence="5">
    <location>
        <begin position="120"/>
        <end position="216"/>
    </location>
</feature>
<dbReference type="SUPFAM" id="SSF46565">
    <property type="entry name" value="Chaperone J-domain"/>
    <property type="match status" value="1"/>
</dbReference>
<dbReference type="InterPro" id="IPR001623">
    <property type="entry name" value="DnaJ_domain"/>
</dbReference>
<dbReference type="CDD" id="cd10747">
    <property type="entry name" value="DnaJ_C"/>
    <property type="match status" value="1"/>
</dbReference>
<dbReference type="SUPFAM" id="SSF49493">
    <property type="entry name" value="HSP40/DnaJ peptide-binding domain"/>
    <property type="match status" value="2"/>
</dbReference>
<accession>A0AAV5RX58</accession>
<reference evidence="9 10" key="1">
    <citation type="journal article" date="2023" name="Elife">
        <title>Identification of key yeast species and microbe-microbe interactions impacting larval growth of Drosophila in the wild.</title>
        <authorList>
            <person name="Mure A."/>
            <person name="Sugiura Y."/>
            <person name="Maeda R."/>
            <person name="Honda K."/>
            <person name="Sakurai N."/>
            <person name="Takahashi Y."/>
            <person name="Watada M."/>
            <person name="Katoh T."/>
            <person name="Gotoh A."/>
            <person name="Gotoh Y."/>
            <person name="Taniguchi I."/>
            <person name="Nakamura K."/>
            <person name="Hayashi T."/>
            <person name="Katayama T."/>
            <person name="Uemura T."/>
            <person name="Hattori Y."/>
        </authorList>
    </citation>
    <scope>NUCLEOTIDE SEQUENCE [LARGE SCALE GENOMIC DNA]</scope>
    <source>
        <strain evidence="9 10">KH-74</strain>
    </source>
</reference>
<organism evidence="9 10">
    <name type="scientific">Maudiozyma humilis</name>
    <name type="common">Sour dough yeast</name>
    <name type="synonym">Kazachstania humilis</name>
    <dbReference type="NCBI Taxonomy" id="51915"/>
    <lineage>
        <taxon>Eukaryota</taxon>
        <taxon>Fungi</taxon>
        <taxon>Dikarya</taxon>
        <taxon>Ascomycota</taxon>
        <taxon>Saccharomycotina</taxon>
        <taxon>Saccharomycetes</taxon>
        <taxon>Saccharomycetales</taxon>
        <taxon>Saccharomycetaceae</taxon>
        <taxon>Maudiozyma</taxon>
    </lineage>
</organism>
<keyword evidence="1 5" id="KW-0479">Metal-binding</keyword>
<evidence type="ECO:0000313" key="10">
    <source>
        <dbReference type="Proteomes" id="UP001377567"/>
    </source>
</evidence>
<dbReference type="PROSITE" id="PS50076">
    <property type="entry name" value="DNAJ_2"/>
    <property type="match status" value="1"/>
</dbReference>
<dbReference type="GO" id="GO:0051082">
    <property type="term" value="F:unfolded protein binding"/>
    <property type="evidence" value="ECO:0007669"/>
    <property type="project" value="InterPro"/>
</dbReference>
<gene>
    <name evidence="9" type="ORF">DAKH74_026310</name>
</gene>
<dbReference type="Pfam" id="PF00226">
    <property type="entry name" value="DnaJ"/>
    <property type="match status" value="1"/>
</dbReference>
<sequence length="429" mass="47886">MNPHEVLGVDESASEAEIRKAYKKQALKYHPDKVTDPAEKEVNETKFKEITHAYEILTGKAKGGSQYEEFDEEMGFGAEFFQQGFPGESGGMPPPPPPRQRKNEDVVVEIALTIFEMYNGKNVKFQLSKDVMCSNCEGSGWRRRKNGALYDPPLVDCHKCHGKGFTEHSMRTPFGFSTVQRRACETCHAAGKVRSRPGSEKHKCAVCKGRGLVSKQETVLVSVERGASVGDTVRMAKMADQTLDGNEPGDLVFVVKEKDPGARQLPGFERRGNDLYISVDLPLVDALSGFDDFVIAQTYDDRTLTWSMPRGKVVRPGDILKVPGEGWTYREEGGDSTCLFGDLYVTINIGFPPDYWFSERGDLTQLKNLLPTSKSHEDEDQRADPKNQERIANYEVVRELPPQPEEPQSNPYAEANARAQDVPPECATQ</sequence>
<feature type="region of interest" description="Disordered" evidence="6">
    <location>
        <begin position="371"/>
        <end position="429"/>
    </location>
</feature>
<dbReference type="Gene3D" id="2.10.230.10">
    <property type="entry name" value="Heat shock protein DnaJ, cysteine-rich domain"/>
    <property type="match status" value="1"/>
</dbReference>
<protein>
    <submittedName>
        <fullName evidence="9">Xdj1 protein</fullName>
    </submittedName>
</protein>
<dbReference type="GO" id="GO:0030544">
    <property type="term" value="F:Hsp70 protein binding"/>
    <property type="evidence" value="ECO:0007669"/>
    <property type="project" value="InterPro"/>
</dbReference>
<name>A0AAV5RX58_MAUHU</name>
<feature type="compositionally biased region" description="Basic and acidic residues" evidence="6">
    <location>
        <begin position="374"/>
        <end position="389"/>
    </location>
</feature>
<dbReference type="PANTHER" id="PTHR43888">
    <property type="entry name" value="DNAJ-LIKE-2, ISOFORM A-RELATED"/>
    <property type="match status" value="1"/>
</dbReference>
<keyword evidence="4 5" id="KW-0862">Zinc</keyword>
<comment type="caution">
    <text evidence="9">The sequence shown here is derived from an EMBL/GenBank/DDBJ whole genome shotgun (WGS) entry which is preliminary data.</text>
</comment>
<dbReference type="SUPFAM" id="SSF57938">
    <property type="entry name" value="DnaJ/Hsp40 cysteine-rich domain"/>
    <property type="match status" value="1"/>
</dbReference>
<evidence type="ECO:0000256" key="5">
    <source>
        <dbReference type="PROSITE-ProRule" id="PRU00546"/>
    </source>
</evidence>
<dbReference type="Gene3D" id="1.10.287.110">
    <property type="entry name" value="DnaJ domain"/>
    <property type="match status" value="1"/>
</dbReference>
<dbReference type="Pfam" id="PF01556">
    <property type="entry name" value="DnaJ_C"/>
    <property type="match status" value="1"/>
</dbReference>
<dbReference type="CDD" id="cd10719">
    <property type="entry name" value="DnaJ_zf"/>
    <property type="match status" value="1"/>
</dbReference>
<evidence type="ECO:0000256" key="2">
    <source>
        <dbReference type="ARBA" id="ARBA00022737"/>
    </source>
</evidence>
<dbReference type="InterPro" id="IPR002939">
    <property type="entry name" value="DnaJ_C"/>
</dbReference>
<dbReference type="PRINTS" id="PR00625">
    <property type="entry name" value="JDOMAIN"/>
</dbReference>
<dbReference type="SMART" id="SM00271">
    <property type="entry name" value="DnaJ"/>
    <property type="match status" value="1"/>
</dbReference>
<dbReference type="AlphaFoldDB" id="A0AAV5RX58"/>
<evidence type="ECO:0000259" key="7">
    <source>
        <dbReference type="PROSITE" id="PS50076"/>
    </source>
</evidence>
<feature type="domain" description="J" evidence="7">
    <location>
        <begin position="2"/>
        <end position="71"/>
    </location>
</feature>
<evidence type="ECO:0000259" key="8">
    <source>
        <dbReference type="PROSITE" id="PS51188"/>
    </source>
</evidence>
<feature type="region of interest" description="Disordered" evidence="6">
    <location>
        <begin position="82"/>
        <end position="101"/>
    </location>
</feature>
<dbReference type="InterPro" id="IPR036869">
    <property type="entry name" value="J_dom_sf"/>
</dbReference>
<dbReference type="GO" id="GO:0008270">
    <property type="term" value="F:zinc ion binding"/>
    <property type="evidence" value="ECO:0007669"/>
    <property type="project" value="UniProtKB-KW"/>
</dbReference>
<keyword evidence="10" id="KW-1185">Reference proteome</keyword>